<dbReference type="AlphaFoldDB" id="A0A674B203"/>
<dbReference type="SUPFAM" id="SSF47798">
    <property type="entry name" value="Barrier-to-autointegration factor, BAF"/>
    <property type="match status" value="1"/>
</dbReference>
<reference evidence="1" key="1">
    <citation type="submission" date="2025-08" db="UniProtKB">
        <authorList>
            <consortium name="Ensembl"/>
        </authorList>
    </citation>
    <scope>IDENTIFICATION</scope>
</reference>
<dbReference type="Ensembl" id="ENSSTUT00000069398.1">
    <property type="protein sequence ID" value="ENSSTUP00000065549.1"/>
    <property type="gene ID" value="ENSSTUG00000028578.1"/>
</dbReference>
<protein>
    <submittedName>
        <fullName evidence="1">Uncharacterized protein</fullName>
    </submittedName>
</protein>
<evidence type="ECO:0000313" key="2">
    <source>
        <dbReference type="Proteomes" id="UP000472277"/>
    </source>
</evidence>
<dbReference type="InParanoid" id="A0A674B203"/>
<keyword evidence="2" id="KW-1185">Reference proteome</keyword>
<proteinExistence type="predicted"/>
<dbReference type="Proteomes" id="UP000472277">
    <property type="component" value="Chromosome 18"/>
</dbReference>
<reference evidence="1" key="2">
    <citation type="submission" date="2025-09" db="UniProtKB">
        <authorList>
            <consortium name="Ensembl"/>
        </authorList>
    </citation>
    <scope>IDENTIFICATION</scope>
</reference>
<evidence type="ECO:0000313" key="1">
    <source>
        <dbReference type="Ensembl" id="ENSSTUP00000065549.1"/>
    </source>
</evidence>
<name>A0A674B203_SALTR</name>
<sequence length="73" mass="8208">VEMLTTSQGTLLLNRWILEEQGFDKAFVVLGQFLLIREGRGVVHGVAEGHQRSTTRNAASCSQCLSEWWDAFL</sequence>
<dbReference type="InterPro" id="IPR004122">
    <property type="entry name" value="BAF_prot"/>
</dbReference>
<accession>A0A674B203</accession>
<dbReference type="GO" id="GO:0003677">
    <property type="term" value="F:DNA binding"/>
    <property type="evidence" value="ECO:0007669"/>
    <property type="project" value="InterPro"/>
</dbReference>
<dbReference type="SMART" id="SM01023">
    <property type="entry name" value="BAF"/>
    <property type="match status" value="1"/>
</dbReference>
<dbReference type="InterPro" id="IPR036617">
    <property type="entry name" value="BAF_sf"/>
</dbReference>
<dbReference type="Gene3D" id="1.10.150.40">
    <property type="entry name" value="Barrier-to-autointegration factor, BAF"/>
    <property type="match status" value="1"/>
</dbReference>
<dbReference type="Pfam" id="PF02961">
    <property type="entry name" value="SAM_BAF"/>
    <property type="match status" value="1"/>
</dbReference>
<organism evidence="1 2">
    <name type="scientific">Salmo trutta</name>
    <name type="common">Brown trout</name>
    <dbReference type="NCBI Taxonomy" id="8032"/>
    <lineage>
        <taxon>Eukaryota</taxon>
        <taxon>Metazoa</taxon>
        <taxon>Chordata</taxon>
        <taxon>Craniata</taxon>
        <taxon>Vertebrata</taxon>
        <taxon>Euteleostomi</taxon>
        <taxon>Actinopterygii</taxon>
        <taxon>Neopterygii</taxon>
        <taxon>Teleostei</taxon>
        <taxon>Protacanthopterygii</taxon>
        <taxon>Salmoniformes</taxon>
        <taxon>Salmonidae</taxon>
        <taxon>Salmoninae</taxon>
        <taxon>Salmo</taxon>
    </lineage>
</organism>